<dbReference type="GO" id="GO:0043332">
    <property type="term" value="C:mating projection tip"/>
    <property type="evidence" value="ECO:0007669"/>
    <property type="project" value="TreeGrafter"/>
</dbReference>
<protein>
    <recommendedName>
        <fullName evidence="2">GBD/FH3 domain-containing protein</fullName>
    </recommendedName>
</protein>
<dbReference type="EMBL" id="ML213530">
    <property type="protein sequence ID" value="TFK46436.1"/>
    <property type="molecule type" value="Genomic_DNA"/>
</dbReference>
<name>A0A5C3MPY9_9AGAM</name>
<dbReference type="GO" id="GO:1903475">
    <property type="term" value="P:mitotic actomyosin contractile ring assembly"/>
    <property type="evidence" value="ECO:0007669"/>
    <property type="project" value="TreeGrafter"/>
</dbReference>
<organism evidence="3 4">
    <name type="scientific">Heliocybe sulcata</name>
    <dbReference type="NCBI Taxonomy" id="5364"/>
    <lineage>
        <taxon>Eukaryota</taxon>
        <taxon>Fungi</taxon>
        <taxon>Dikarya</taxon>
        <taxon>Basidiomycota</taxon>
        <taxon>Agaricomycotina</taxon>
        <taxon>Agaricomycetes</taxon>
        <taxon>Gloeophyllales</taxon>
        <taxon>Gloeophyllaceae</taxon>
        <taxon>Heliocybe</taxon>
    </lineage>
</organism>
<dbReference type="SMART" id="SM01139">
    <property type="entry name" value="Drf_FH3"/>
    <property type="match status" value="1"/>
</dbReference>
<dbReference type="Gene3D" id="1.10.238.150">
    <property type="entry name" value="Formin, FH3 diaphanous domain"/>
    <property type="match status" value="1"/>
</dbReference>
<keyword evidence="1" id="KW-0175">Coiled coil</keyword>
<proteinExistence type="predicted"/>
<accession>A0A5C3MPY9</accession>
<dbReference type="InterPro" id="IPR051661">
    <property type="entry name" value="Actin_filament_regulator"/>
</dbReference>
<dbReference type="GO" id="GO:0032153">
    <property type="term" value="C:cell division site"/>
    <property type="evidence" value="ECO:0007669"/>
    <property type="project" value="TreeGrafter"/>
</dbReference>
<evidence type="ECO:0000313" key="3">
    <source>
        <dbReference type="EMBL" id="TFK46436.1"/>
    </source>
</evidence>
<dbReference type="GO" id="GO:0003779">
    <property type="term" value="F:actin binding"/>
    <property type="evidence" value="ECO:0007669"/>
    <property type="project" value="InterPro"/>
</dbReference>
<dbReference type="OrthoDB" id="1104827at2759"/>
<dbReference type="STRING" id="5364.A0A5C3MPY9"/>
<keyword evidence="4" id="KW-1185">Reference proteome</keyword>
<dbReference type="InterPro" id="IPR016024">
    <property type="entry name" value="ARM-type_fold"/>
</dbReference>
<gene>
    <name evidence="3" type="ORF">OE88DRAFT_920438</name>
</gene>
<dbReference type="PANTHER" id="PTHR47102">
    <property type="entry name" value="PROTEIN BNI1"/>
    <property type="match status" value="1"/>
</dbReference>
<dbReference type="GO" id="GO:0051016">
    <property type="term" value="P:barbed-end actin filament capping"/>
    <property type="evidence" value="ECO:0007669"/>
    <property type="project" value="TreeGrafter"/>
</dbReference>
<evidence type="ECO:0000256" key="1">
    <source>
        <dbReference type="SAM" id="Coils"/>
    </source>
</evidence>
<dbReference type="Proteomes" id="UP000305948">
    <property type="component" value="Unassembled WGS sequence"/>
</dbReference>
<dbReference type="GO" id="GO:0051017">
    <property type="term" value="P:actin filament bundle assembly"/>
    <property type="evidence" value="ECO:0007669"/>
    <property type="project" value="TreeGrafter"/>
</dbReference>
<dbReference type="InterPro" id="IPR010472">
    <property type="entry name" value="FH3_dom"/>
</dbReference>
<sequence>MKDFSINIPAISRMTSALSSPHIATRKLIMDLLVFFLYYDDSRGYRAVIEALIELSKAENEAPTPFAYWFKSWEKTMLGRGKMGSAVAASKEVREAGNDGLSEYTISNILALNGILEAPGDVRVRRYYLEQMEAAGLLRILALCRKFEVAAIHQQLDTFQEYMQEDMQVWRERARQDAMDALTGEENVYEHLQEKTIDNTSARTHLESTLRLLATIPDDGQALADCYRTINGVVRDALLDRTLSRTGVKPGPSVDRIISQFNDADRILELQAQYDESRARAARLKLDKDDLEAELDQKKMEVFELQCKLDRVEELLFSRATRSRQLDH</sequence>
<feature type="domain" description="GBD/FH3" evidence="2">
    <location>
        <begin position="1"/>
        <end position="245"/>
    </location>
</feature>
<dbReference type="PROSITE" id="PS51232">
    <property type="entry name" value="GBD_FH3"/>
    <property type="match status" value="1"/>
</dbReference>
<evidence type="ECO:0000313" key="4">
    <source>
        <dbReference type="Proteomes" id="UP000305948"/>
    </source>
</evidence>
<reference evidence="3 4" key="1">
    <citation type="journal article" date="2019" name="Nat. Ecol. Evol.">
        <title>Megaphylogeny resolves global patterns of mushroom evolution.</title>
        <authorList>
            <person name="Varga T."/>
            <person name="Krizsan K."/>
            <person name="Foldi C."/>
            <person name="Dima B."/>
            <person name="Sanchez-Garcia M."/>
            <person name="Sanchez-Ramirez S."/>
            <person name="Szollosi G.J."/>
            <person name="Szarkandi J.G."/>
            <person name="Papp V."/>
            <person name="Albert L."/>
            <person name="Andreopoulos W."/>
            <person name="Angelini C."/>
            <person name="Antonin V."/>
            <person name="Barry K.W."/>
            <person name="Bougher N.L."/>
            <person name="Buchanan P."/>
            <person name="Buyck B."/>
            <person name="Bense V."/>
            <person name="Catcheside P."/>
            <person name="Chovatia M."/>
            <person name="Cooper J."/>
            <person name="Damon W."/>
            <person name="Desjardin D."/>
            <person name="Finy P."/>
            <person name="Geml J."/>
            <person name="Haridas S."/>
            <person name="Hughes K."/>
            <person name="Justo A."/>
            <person name="Karasinski D."/>
            <person name="Kautmanova I."/>
            <person name="Kiss B."/>
            <person name="Kocsube S."/>
            <person name="Kotiranta H."/>
            <person name="LaButti K.M."/>
            <person name="Lechner B.E."/>
            <person name="Liimatainen K."/>
            <person name="Lipzen A."/>
            <person name="Lukacs Z."/>
            <person name="Mihaltcheva S."/>
            <person name="Morgado L.N."/>
            <person name="Niskanen T."/>
            <person name="Noordeloos M.E."/>
            <person name="Ohm R.A."/>
            <person name="Ortiz-Santana B."/>
            <person name="Ovrebo C."/>
            <person name="Racz N."/>
            <person name="Riley R."/>
            <person name="Savchenko A."/>
            <person name="Shiryaev A."/>
            <person name="Soop K."/>
            <person name="Spirin V."/>
            <person name="Szebenyi C."/>
            <person name="Tomsovsky M."/>
            <person name="Tulloss R.E."/>
            <person name="Uehling J."/>
            <person name="Grigoriev I.V."/>
            <person name="Vagvolgyi C."/>
            <person name="Papp T."/>
            <person name="Martin F.M."/>
            <person name="Miettinen O."/>
            <person name="Hibbett D.S."/>
            <person name="Nagy L.G."/>
        </authorList>
    </citation>
    <scope>NUCLEOTIDE SEQUENCE [LARGE SCALE GENOMIC DNA]</scope>
    <source>
        <strain evidence="3 4">OMC1185</strain>
    </source>
</reference>
<dbReference type="AlphaFoldDB" id="A0A5C3MPY9"/>
<dbReference type="Pfam" id="PF06367">
    <property type="entry name" value="Drf_FH3"/>
    <property type="match status" value="1"/>
</dbReference>
<evidence type="ECO:0000259" key="2">
    <source>
        <dbReference type="PROSITE" id="PS51232"/>
    </source>
</evidence>
<dbReference type="SUPFAM" id="SSF48371">
    <property type="entry name" value="ARM repeat"/>
    <property type="match status" value="1"/>
</dbReference>
<dbReference type="InterPro" id="IPR014768">
    <property type="entry name" value="GBD/FH3_dom"/>
</dbReference>
<dbReference type="PANTHER" id="PTHR47102:SF2">
    <property type="entry name" value="PROTEIN BNI1"/>
    <property type="match status" value="1"/>
</dbReference>
<dbReference type="InterPro" id="IPR011989">
    <property type="entry name" value="ARM-like"/>
</dbReference>
<dbReference type="Gene3D" id="1.25.10.10">
    <property type="entry name" value="Leucine-rich Repeat Variant"/>
    <property type="match status" value="1"/>
</dbReference>
<feature type="coiled-coil region" evidence="1">
    <location>
        <begin position="267"/>
        <end position="315"/>
    </location>
</feature>